<evidence type="ECO:0000256" key="4">
    <source>
        <dbReference type="ARBA" id="ARBA00022553"/>
    </source>
</evidence>
<dbReference type="GO" id="GO:0005524">
    <property type="term" value="F:ATP binding"/>
    <property type="evidence" value="ECO:0007669"/>
    <property type="project" value="UniProtKB-KW"/>
</dbReference>
<keyword evidence="6" id="KW-0808">Transferase</keyword>
<evidence type="ECO:0000313" key="15">
    <source>
        <dbReference type="EMBL" id="SDG12508.1"/>
    </source>
</evidence>
<dbReference type="GO" id="GO:0006355">
    <property type="term" value="P:regulation of DNA-templated transcription"/>
    <property type="evidence" value="ECO:0007669"/>
    <property type="project" value="InterPro"/>
</dbReference>
<evidence type="ECO:0000259" key="14">
    <source>
        <dbReference type="PROSITE" id="PS50110"/>
    </source>
</evidence>
<dbReference type="Gene3D" id="3.40.50.2300">
    <property type="match status" value="1"/>
</dbReference>
<evidence type="ECO:0000256" key="6">
    <source>
        <dbReference type="ARBA" id="ARBA00022679"/>
    </source>
</evidence>
<comment type="catalytic activity">
    <reaction evidence="1">
        <text>ATP + protein L-histidine = ADP + protein N-phospho-L-histidine.</text>
        <dbReference type="EC" id="2.7.13.3"/>
    </reaction>
</comment>
<dbReference type="InterPro" id="IPR036890">
    <property type="entry name" value="HATPase_C_sf"/>
</dbReference>
<dbReference type="InterPro" id="IPR035965">
    <property type="entry name" value="PAS-like_dom_sf"/>
</dbReference>
<dbReference type="EC" id="2.7.13.3" evidence="2"/>
<keyword evidence="3" id="KW-0600">Photoreceptor protein</keyword>
<dbReference type="RefSeq" id="WP_090589392.1">
    <property type="nucleotide sequence ID" value="NZ_FNCS01000001.1"/>
</dbReference>
<sequence>MNENFNAGALPATEVDLTNCDREPIHRLGRIQGFGFLVAVSFDWIVQYISTNSAEWLGVDPDAAIGHPLGNFADSQFLHSIRNHVQHLTGENDVERVFTTQLTENGETCDAAVHVSGSLIIIECEPSRPGIESNESMVRRIVQRLQGAETVDKLCKAGASLVQVLTGFDRVMIYKFLHDESGEVVAESRRREIDSFMGQRYPASDVPRQARELYKRNMIRIIADVDGPAHEIVPATMADGMPIDLSNSVLRSVSPIHLEYLRNMGVGASMSISIMVRGRLWGLITCHHYGPRRVPFNVRTAAELVGQVFSLALDAKIRESEISAEQRAQRFHHKVLRMVGPEQGPLSQLRSMFNEMSELVECDGIAMTIDGDVELWEKTPTREQFDALTHFLNRTASNSIYVSHEIRAIHPPAADYAPVASGMLVIPISRSPRDYLVFFRREMPREVKWAGNPQKPVSVGPLGDRLTPRKSFEIWRQITEGQSVPWSPGQIRLAEALRVSLLEVILKHTDLIEGERRTARQRQELLIAELNHRVRNILGLIRGLIRQVHTPHRTTAEFVETLDDRVQALARAHDQLTERQWNAGSLLDLIANETGAYLAEKSERVIVSGQDVGLEPRSFSALALVIHELTTNSAKYGALCDKRGTVAIHLERDAAGWLEIRWIERDGPAVKAPMESGFGSVVIHRSITHDLGGVVETDYRIDGLRVILRIPSDHIVDLDGTVSRAASVSLARPGEVEFPEGRGLVVEDNVIIAMDCEAVLRDLGCSEIEMASNVTQAIKIIESAPIGFAVLDVNLGSETSFAVADALAARDIPFIFASGYADGVSFPEAHQDKERVNKPFDASTLAAALVRALAPQP</sequence>
<dbReference type="Gene3D" id="3.30.565.10">
    <property type="entry name" value="Histidine kinase-like ATPase, C-terminal domain"/>
    <property type="match status" value="1"/>
</dbReference>
<evidence type="ECO:0000256" key="5">
    <source>
        <dbReference type="ARBA" id="ARBA00022606"/>
    </source>
</evidence>
<dbReference type="Gene3D" id="3.30.450.270">
    <property type="match status" value="1"/>
</dbReference>
<dbReference type="PROSITE" id="PS50046">
    <property type="entry name" value="PHYTOCHROME_2"/>
    <property type="match status" value="1"/>
</dbReference>
<keyword evidence="16" id="KW-1185">Reference proteome</keyword>
<dbReference type="Gene3D" id="3.30.450.40">
    <property type="match status" value="1"/>
</dbReference>
<dbReference type="GO" id="GO:0009881">
    <property type="term" value="F:photoreceptor activity"/>
    <property type="evidence" value="ECO:0007669"/>
    <property type="project" value="UniProtKB-KW"/>
</dbReference>
<feature type="domain" description="Phytochrome chromophore attachment site" evidence="13">
    <location>
        <begin position="150"/>
        <end position="307"/>
    </location>
</feature>
<dbReference type="InterPro" id="IPR043150">
    <property type="entry name" value="Phytochrome_PHY_sf"/>
</dbReference>
<dbReference type="Gene3D" id="3.30.450.20">
    <property type="entry name" value="PAS domain"/>
    <property type="match status" value="1"/>
</dbReference>
<evidence type="ECO:0000256" key="9">
    <source>
        <dbReference type="ARBA" id="ARBA00022840"/>
    </source>
</evidence>
<dbReference type="SUPFAM" id="SSF55785">
    <property type="entry name" value="PYP-like sensor domain (PAS domain)"/>
    <property type="match status" value="1"/>
</dbReference>
<proteinExistence type="predicted"/>
<dbReference type="Proteomes" id="UP000199495">
    <property type="component" value="Unassembled WGS sequence"/>
</dbReference>
<dbReference type="InterPro" id="IPR001294">
    <property type="entry name" value="Phytochrome"/>
</dbReference>
<dbReference type="InterPro" id="IPR009219">
    <property type="entry name" value="Bactrphtchr_CheY"/>
</dbReference>
<dbReference type="InterPro" id="IPR011102">
    <property type="entry name" value="Sig_transdc_His_kinase_HWE"/>
</dbReference>
<keyword evidence="8 15" id="KW-0418">Kinase</keyword>
<dbReference type="SMART" id="SM00448">
    <property type="entry name" value="REC"/>
    <property type="match status" value="1"/>
</dbReference>
<dbReference type="GO" id="GO:0009584">
    <property type="term" value="P:detection of visible light"/>
    <property type="evidence" value="ECO:0007669"/>
    <property type="project" value="InterPro"/>
</dbReference>
<dbReference type="Pfam" id="PF01590">
    <property type="entry name" value="GAF"/>
    <property type="match status" value="1"/>
</dbReference>
<keyword evidence="11" id="KW-0675">Receptor</keyword>
<dbReference type="InterPro" id="IPR011006">
    <property type="entry name" value="CheY-like_superfamily"/>
</dbReference>
<name>A0A1G7RNW2_9HYPH</name>
<dbReference type="STRING" id="440168.SAMN04487974_10129"/>
<evidence type="ECO:0000313" key="16">
    <source>
        <dbReference type="Proteomes" id="UP000199495"/>
    </source>
</evidence>
<evidence type="ECO:0000256" key="2">
    <source>
        <dbReference type="ARBA" id="ARBA00012438"/>
    </source>
</evidence>
<feature type="domain" description="Response regulatory" evidence="14">
    <location>
        <begin position="742"/>
        <end position="853"/>
    </location>
</feature>
<dbReference type="SMART" id="SM00911">
    <property type="entry name" value="HWE_HK"/>
    <property type="match status" value="1"/>
</dbReference>
<dbReference type="GO" id="GO:0004673">
    <property type="term" value="F:protein histidine kinase activity"/>
    <property type="evidence" value="ECO:0007669"/>
    <property type="project" value="UniProtKB-EC"/>
</dbReference>
<dbReference type="InterPro" id="IPR029016">
    <property type="entry name" value="GAF-like_dom_sf"/>
</dbReference>
<dbReference type="PANTHER" id="PTHR41523:SF8">
    <property type="entry name" value="ETHYLENE RESPONSE SENSOR PROTEIN"/>
    <property type="match status" value="1"/>
</dbReference>
<organism evidence="15 16">
    <name type="scientific">Pelagibacterium luteolum</name>
    <dbReference type="NCBI Taxonomy" id="440168"/>
    <lineage>
        <taxon>Bacteria</taxon>
        <taxon>Pseudomonadati</taxon>
        <taxon>Pseudomonadota</taxon>
        <taxon>Alphaproteobacteria</taxon>
        <taxon>Hyphomicrobiales</taxon>
        <taxon>Devosiaceae</taxon>
        <taxon>Pelagibacterium</taxon>
    </lineage>
</organism>
<keyword evidence="9" id="KW-0067">ATP-binding</keyword>
<dbReference type="PIRSF" id="PIRSF036397">
    <property type="entry name" value="Bactrphtchrm_rec"/>
    <property type="match status" value="1"/>
</dbReference>
<dbReference type="InterPro" id="IPR013515">
    <property type="entry name" value="Phytochrome_cen-reg"/>
</dbReference>
<dbReference type="InterPro" id="IPR013654">
    <property type="entry name" value="PAS_2"/>
</dbReference>
<dbReference type="OrthoDB" id="9760752at2"/>
<dbReference type="PROSITE" id="PS50110">
    <property type="entry name" value="RESPONSE_REGULATORY"/>
    <property type="match status" value="1"/>
</dbReference>
<evidence type="ECO:0000256" key="3">
    <source>
        <dbReference type="ARBA" id="ARBA00022543"/>
    </source>
</evidence>
<dbReference type="Pfam" id="PF08446">
    <property type="entry name" value="PAS_2"/>
    <property type="match status" value="1"/>
</dbReference>
<dbReference type="SMART" id="SM00065">
    <property type="entry name" value="GAF"/>
    <property type="match status" value="1"/>
</dbReference>
<dbReference type="PANTHER" id="PTHR41523">
    <property type="entry name" value="TWO-COMPONENT SYSTEM SENSOR PROTEIN"/>
    <property type="match status" value="1"/>
</dbReference>
<dbReference type="InterPro" id="IPR003018">
    <property type="entry name" value="GAF"/>
</dbReference>
<evidence type="ECO:0000256" key="10">
    <source>
        <dbReference type="ARBA" id="ARBA00022991"/>
    </source>
</evidence>
<evidence type="ECO:0000256" key="12">
    <source>
        <dbReference type="PROSITE-ProRule" id="PRU00169"/>
    </source>
</evidence>
<dbReference type="InterPro" id="IPR016132">
    <property type="entry name" value="Phyto_chromo_attachment"/>
</dbReference>
<dbReference type="GO" id="GO:0000160">
    <property type="term" value="P:phosphorelay signal transduction system"/>
    <property type="evidence" value="ECO:0007669"/>
    <property type="project" value="InterPro"/>
</dbReference>
<dbReference type="InterPro" id="IPR001789">
    <property type="entry name" value="Sig_transdc_resp-reg_receiver"/>
</dbReference>
<evidence type="ECO:0000256" key="7">
    <source>
        <dbReference type="ARBA" id="ARBA00022741"/>
    </source>
</evidence>
<keyword evidence="5" id="KW-0716">Sensory transduction</keyword>
<dbReference type="EMBL" id="FNCS01000001">
    <property type="protein sequence ID" value="SDG12508.1"/>
    <property type="molecule type" value="Genomic_DNA"/>
</dbReference>
<dbReference type="Pfam" id="PF00360">
    <property type="entry name" value="PHY"/>
    <property type="match status" value="1"/>
</dbReference>
<dbReference type="SUPFAM" id="SSF55781">
    <property type="entry name" value="GAF domain-like"/>
    <property type="match status" value="2"/>
</dbReference>
<dbReference type="Pfam" id="PF00072">
    <property type="entry name" value="Response_reg"/>
    <property type="match status" value="1"/>
</dbReference>
<feature type="modified residue" description="4-aspartylphosphate" evidence="12">
    <location>
        <position position="792"/>
    </location>
</feature>
<evidence type="ECO:0000256" key="8">
    <source>
        <dbReference type="ARBA" id="ARBA00022777"/>
    </source>
</evidence>
<keyword evidence="7" id="KW-0547">Nucleotide-binding</keyword>
<protein>
    <recommendedName>
        <fullName evidence="2">histidine kinase</fullName>
        <ecNumber evidence="2">2.7.13.3</ecNumber>
    </recommendedName>
</protein>
<dbReference type="PRINTS" id="PR01033">
    <property type="entry name" value="PHYTOCHROME"/>
</dbReference>
<gene>
    <name evidence="15" type="ORF">SAMN04487974_10129</name>
</gene>
<dbReference type="SUPFAM" id="SSF52172">
    <property type="entry name" value="CheY-like"/>
    <property type="match status" value="1"/>
</dbReference>
<evidence type="ECO:0000256" key="1">
    <source>
        <dbReference type="ARBA" id="ARBA00000085"/>
    </source>
</evidence>
<accession>A0A1G7RNW2</accession>
<evidence type="ECO:0000256" key="11">
    <source>
        <dbReference type="ARBA" id="ARBA00023170"/>
    </source>
</evidence>
<reference evidence="15 16" key="1">
    <citation type="submission" date="2016-10" db="EMBL/GenBank/DDBJ databases">
        <authorList>
            <person name="de Groot N.N."/>
        </authorList>
    </citation>
    <scope>NUCLEOTIDE SEQUENCE [LARGE SCALE GENOMIC DNA]</scope>
    <source>
        <strain evidence="15 16">CGMCC 1.10267</strain>
    </source>
</reference>
<evidence type="ECO:0000259" key="13">
    <source>
        <dbReference type="PROSITE" id="PS50046"/>
    </source>
</evidence>
<dbReference type="AlphaFoldDB" id="A0A1G7RNW2"/>
<keyword evidence="10" id="KW-0157">Chromophore</keyword>
<keyword evidence="4 12" id="KW-0597">Phosphoprotein</keyword>
<dbReference type="Pfam" id="PF07536">
    <property type="entry name" value="HWE_HK"/>
    <property type="match status" value="1"/>
</dbReference>